<accession>A0AAV0WFT5</accession>
<evidence type="ECO:0000313" key="10">
    <source>
        <dbReference type="Proteomes" id="UP001160148"/>
    </source>
</evidence>
<keyword evidence="5" id="KW-0479">Metal-binding</keyword>
<keyword evidence="4" id="KW-0540">Nuclease</keyword>
<dbReference type="Proteomes" id="UP001160148">
    <property type="component" value="Unassembled WGS sequence"/>
</dbReference>
<name>A0AAV0WFT5_9HEMI</name>
<evidence type="ECO:0000256" key="1">
    <source>
        <dbReference type="ARBA" id="ARBA00001968"/>
    </source>
</evidence>
<dbReference type="GO" id="GO:0046872">
    <property type="term" value="F:metal ion binding"/>
    <property type="evidence" value="ECO:0007669"/>
    <property type="project" value="UniProtKB-KW"/>
</dbReference>
<dbReference type="PANTHER" id="PTHR22930">
    <property type="match status" value="1"/>
</dbReference>
<comment type="similarity">
    <text evidence="3">Belongs to the HARBI1 family.</text>
</comment>
<keyword evidence="6" id="KW-0378">Hydrolase</keyword>
<evidence type="ECO:0000256" key="4">
    <source>
        <dbReference type="ARBA" id="ARBA00022722"/>
    </source>
</evidence>
<comment type="caution">
    <text evidence="9">The sequence shown here is derived from an EMBL/GenBank/DDBJ whole genome shotgun (WGS) entry which is preliminary data.</text>
</comment>
<protein>
    <recommendedName>
        <fullName evidence="8">DDE Tnp4 domain-containing protein</fullName>
    </recommendedName>
</protein>
<organism evidence="9 10">
    <name type="scientific">Macrosiphum euphorbiae</name>
    <name type="common">potato aphid</name>
    <dbReference type="NCBI Taxonomy" id="13131"/>
    <lineage>
        <taxon>Eukaryota</taxon>
        <taxon>Metazoa</taxon>
        <taxon>Ecdysozoa</taxon>
        <taxon>Arthropoda</taxon>
        <taxon>Hexapoda</taxon>
        <taxon>Insecta</taxon>
        <taxon>Pterygota</taxon>
        <taxon>Neoptera</taxon>
        <taxon>Paraneoptera</taxon>
        <taxon>Hemiptera</taxon>
        <taxon>Sternorrhyncha</taxon>
        <taxon>Aphidomorpha</taxon>
        <taxon>Aphidoidea</taxon>
        <taxon>Aphididae</taxon>
        <taxon>Macrosiphini</taxon>
        <taxon>Macrosiphum</taxon>
    </lineage>
</organism>
<keyword evidence="10" id="KW-1185">Reference proteome</keyword>
<evidence type="ECO:0000256" key="7">
    <source>
        <dbReference type="ARBA" id="ARBA00023242"/>
    </source>
</evidence>
<keyword evidence="7" id="KW-0539">Nucleus</keyword>
<dbReference type="Pfam" id="PF13359">
    <property type="entry name" value="DDE_Tnp_4"/>
    <property type="match status" value="1"/>
</dbReference>
<dbReference type="InterPro" id="IPR027806">
    <property type="entry name" value="HARBI1_dom"/>
</dbReference>
<evidence type="ECO:0000259" key="8">
    <source>
        <dbReference type="Pfam" id="PF13359"/>
    </source>
</evidence>
<proteinExistence type="inferred from homology"/>
<comment type="subcellular location">
    <subcellularLocation>
        <location evidence="2">Nucleus</location>
    </subcellularLocation>
</comment>
<dbReference type="EMBL" id="CARXXK010000002">
    <property type="protein sequence ID" value="CAI6354785.1"/>
    <property type="molecule type" value="Genomic_DNA"/>
</dbReference>
<sequence>MISSNLKHHVYFPRNSDDWKVIQDKFYKMYNMPGIGGCIDCTHIKIQNPGGPDSEAFRNRKGYFSLNVQVVCGPSMEFFDVVIRWPGSYHDSFIFSGSYANQYFADPTHNVILLGDGGYACKPYLFTPLRNPITPAEQKYNKSHIRTRNIIERAFGLWKRKFPCLRRGLANAPNTIVNIILSCALLYNLSRQFNQNNTDSDDQEDHLEEEEHHEMIKEIDNNVLGHIARRAFIIRHFS</sequence>
<dbReference type="PANTHER" id="PTHR22930:SF289">
    <property type="entry name" value="DDE TNP4 DOMAIN-CONTAINING PROTEIN-RELATED"/>
    <property type="match status" value="1"/>
</dbReference>
<dbReference type="InterPro" id="IPR045249">
    <property type="entry name" value="HARBI1-like"/>
</dbReference>
<comment type="cofactor">
    <cofactor evidence="1">
        <name>a divalent metal cation</name>
        <dbReference type="ChEBI" id="CHEBI:60240"/>
    </cofactor>
</comment>
<feature type="domain" description="DDE Tnp4" evidence="8">
    <location>
        <begin position="39"/>
        <end position="188"/>
    </location>
</feature>
<dbReference type="GO" id="GO:0004518">
    <property type="term" value="F:nuclease activity"/>
    <property type="evidence" value="ECO:0007669"/>
    <property type="project" value="UniProtKB-KW"/>
</dbReference>
<dbReference type="AlphaFoldDB" id="A0AAV0WFT5"/>
<dbReference type="GO" id="GO:0005634">
    <property type="term" value="C:nucleus"/>
    <property type="evidence" value="ECO:0007669"/>
    <property type="project" value="UniProtKB-SubCell"/>
</dbReference>
<evidence type="ECO:0000256" key="5">
    <source>
        <dbReference type="ARBA" id="ARBA00022723"/>
    </source>
</evidence>
<dbReference type="GO" id="GO:0016787">
    <property type="term" value="F:hydrolase activity"/>
    <property type="evidence" value="ECO:0007669"/>
    <property type="project" value="UniProtKB-KW"/>
</dbReference>
<reference evidence="9 10" key="1">
    <citation type="submission" date="2023-01" db="EMBL/GenBank/DDBJ databases">
        <authorList>
            <person name="Whitehead M."/>
        </authorList>
    </citation>
    <scope>NUCLEOTIDE SEQUENCE [LARGE SCALE GENOMIC DNA]</scope>
</reference>
<evidence type="ECO:0000256" key="3">
    <source>
        <dbReference type="ARBA" id="ARBA00006958"/>
    </source>
</evidence>
<evidence type="ECO:0000256" key="6">
    <source>
        <dbReference type="ARBA" id="ARBA00022801"/>
    </source>
</evidence>
<evidence type="ECO:0000313" key="9">
    <source>
        <dbReference type="EMBL" id="CAI6354785.1"/>
    </source>
</evidence>
<gene>
    <name evidence="9" type="ORF">MEUPH1_LOCUS10731</name>
</gene>
<evidence type="ECO:0000256" key="2">
    <source>
        <dbReference type="ARBA" id="ARBA00004123"/>
    </source>
</evidence>